<dbReference type="VEuPathDB" id="FungiDB:G647_00965"/>
<dbReference type="GeneID" id="19979458"/>
<dbReference type="Proteomes" id="UP000030678">
    <property type="component" value="Unassembled WGS sequence"/>
</dbReference>
<reference evidence="2 3" key="1">
    <citation type="submission" date="2013-03" db="EMBL/GenBank/DDBJ databases">
        <title>The Genome Sequence of Cladophialophora carrionii CBS 160.54.</title>
        <authorList>
            <consortium name="The Broad Institute Genomics Platform"/>
            <person name="Cuomo C."/>
            <person name="de Hoog S."/>
            <person name="Gorbushina A."/>
            <person name="Walker B."/>
            <person name="Young S.K."/>
            <person name="Zeng Q."/>
            <person name="Gargeya S."/>
            <person name="Fitzgerald M."/>
            <person name="Haas B."/>
            <person name="Abouelleil A."/>
            <person name="Allen A.W."/>
            <person name="Alvarado L."/>
            <person name="Arachchi H.M."/>
            <person name="Berlin A.M."/>
            <person name="Chapman S.B."/>
            <person name="Gainer-Dewar J."/>
            <person name="Goldberg J."/>
            <person name="Griggs A."/>
            <person name="Gujja S."/>
            <person name="Hansen M."/>
            <person name="Howarth C."/>
            <person name="Imamovic A."/>
            <person name="Ireland A."/>
            <person name="Larimer J."/>
            <person name="McCowan C."/>
            <person name="Murphy C."/>
            <person name="Pearson M."/>
            <person name="Poon T.W."/>
            <person name="Priest M."/>
            <person name="Roberts A."/>
            <person name="Saif S."/>
            <person name="Shea T."/>
            <person name="Sisk P."/>
            <person name="Sykes S."/>
            <person name="Wortman J."/>
            <person name="Nusbaum C."/>
            <person name="Birren B."/>
        </authorList>
    </citation>
    <scope>NUCLEOTIDE SEQUENCE [LARGE SCALE GENOMIC DNA]</scope>
    <source>
        <strain evidence="2 3">CBS 160.54</strain>
    </source>
</reference>
<gene>
    <name evidence="2" type="ORF">G647_00965</name>
</gene>
<dbReference type="EMBL" id="KB822697">
    <property type="protein sequence ID" value="ETI28515.1"/>
    <property type="molecule type" value="Genomic_DNA"/>
</dbReference>
<feature type="compositionally biased region" description="Polar residues" evidence="1">
    <location>
        <begin position="36"/>
        <end position="46"/>
    </location>
</feature>
<feature type="region of interest" description="Disordered" evidence="1">
    <location>
        <begin position="1"/>
        <end position="52"/>
    </location>
</feature>
<evidence type="ECO:0000313" key="2">
    <source>
        <dbReference type="EMBL" id="ETI28515.1"/>
    </source>
</evidence>
<dbReference type="RefSeq" id="XP_008722589.1">
    <property type="nucleotide sequence ID" value="XM_008724367.1"/>
</dbReference>
<dbReference type="HOGENOM" id="CLU_3087065_0_0_1"/>
<sequence>MGTQSDSHFDIRQGLHCRSHADISARQPSAHASPIRQRQTRTSTVLPTPRSK</sequence>
<organism evidence="2 3">
    <name type="scientific">Cladophialophora carrionii CBS 160.54</name>
    <dbReference type="NCBI Taxonomy" id="1279043"/>
    <lineage>
        <taxon>Eukaryota</taxon>
        <taxon>Fungi</taxon>
        <taxon>Dikarya</taxon>
        <taxon>Ascomycota</taxon>
        <taxon>Pezizomycotina</taxon>
        <taxon>Eurotiomycetes</taxon>
        <taxon>Chaetothyriomycetidae</taxon>
        <taxon>Chaetothyriales</taxon>
        <taxon>Herpotrichiellaceae</taxon>
        <taxon>Cladophialophora</taxon>
    </lineage>
</organism>
<accession>V9DNR1</accession>
<evidence type="ECO:0000313" key="3">
    <source>
        <dbReference type="Proteomes" id="UP000030678"/>
    </source>
</evidence>
<evidence type="ECO:0000256" key="1">
    <source>
        <dbReference type="SAM" id="MobiDB-lite"/>
    </source>
</evidence>
<dbReference type="AlphaFoldDB" id="V9DNR1"/>
<protein>
    <submittedName>
        <fullName evidence="2">Uncharacterized protein</fullName>
    </submittedName>
</protein>
<name>V9DNR1_9EURO</name>
<proteinExistence type="predicted"/>
<feature type="compositionally biased region" description="Basic and acidic residues" evidence="1">
    <location>
        <begin position="7"/>
        <end position="23"/>
    </location>
</feature>